<dbReference type="PANTHER" id="PTHR31286:SF99">
    <property type="entry name" value="DUF4283 DOMAIN-CONTAINING PROTEIN"/>
    <property type="match status" value="1"/>
</dbReference>
<keyword evidence="4" id="KW-1185">Reference proteome</keyword>
<feature type="compositionally biased region" description="Basic and acidic residues" evidence="1">
    <location>
        <begin position="7"/>
        <end position="35"/>
    </location>
</feature>
<dbReference type="Proteomes" id="UP001141552">
    <property type="component" value="Unassembled WGS sequence"/>
</dbReference>
<dbReference type="AlphaFoldDB" id="A0A9Q0FC43"/>
<organism evidence="3 4">
    <name type="scientific">Turnera subulata</name>
    <dbReference type="NCBI Taxonomy" id="218843"/>
    <lineage>
        <taxon>Eukaryota</taxon>
        <taxon>Viridiplantae</taxon>
        <taxon>Streptophyta</taxon>
        <taxon>Embryophyta</taxon>
        <taxon>Tracheophyta</taxon>
        <taxon>Spermatophyta</taxon>
        <taxon>Magnoliopsida</taxon>
        <taxon>eudicotyledons</taxon>
        <taxon>Gunneridae</taxon>
        <taxon>Pentapetalae</taxon>
        <taxon>rosids</taxon>
        <taxon>fabids</taxon>
        <taxon>Malpighiales</taxon>
        <taxon>Passifloraceae</taxon>
        <taxon>Turnera</taxon>
    </lineage>
</organism>
<gene>
    <name evidence="3" type="ORF">Tsubulata_035103</name>
</gene>
<dbReference type="InterPro" id="IPR040256">
    <property type="entry name" value="At4g02000-like"/>
</dbReference>
<protein>
    <recommendedName>
        <fullName evidence="2">DUF4283 domain-containing protein</fullName>
    </recommendedName>
</protein>
<proteinExistence type="predicted"/>
<feature type="region of interest" description="Disordered" evidence="1">
    <location>
        <begin position="1"/>
        <end position="35"/>
    </location>
</feature>
<evidence type="ECO:0000313" key="3">
    <source>
        <dbReference type="EMBL" id="KAJ4828024.1"/>
    </source>
</evidence>
<sequence length="476" mass="54190">MAAEADQQERSNKKAKRIGEGNEADKGFEGQDRLFTDETRRKISYKSMLSGRPAMEAMDDVPLEEEDEYWSDSDPEEDDDEDPFCPTILLSSADKQRIYKRWRNTLIVKLLGKRVGYRFLHRSLMNQWKPRGEIIMADMGNDFYLLQFNTEYDYNRVLYDGPWLVADHVLTVRRWQPCFDPDEAVIDKAVVWIQFPKLYQEFYDRDILLRVARRAGRPIKVDEVTLKSSRVKYARVCVEIDLTKPLVSKFRLKRRVWRVAYEGLDMVCFTCGLYDHTMDNCRANKTQEDVMEVNDAGDGLTPMAQVPEKVEFEARPELMSNHGPWMLAQKRRRGRPRPTNGGMGSMSGDGQLPKSRGSRFDILRDHQEAELVGAQDTPIELASGPAKQQGLEGPRQNLFPARRNIQPPKPPDIVVAVRDGTGGAGTSEVARNLQHQAQGPKEIALGSGEPSELGFSGGLWIFWRNCGESVRDSGKG</sequence>
<dbReference type="EMBL" id="JAKUCV010006285">
    <property type="protein sequence ID" value="KAJ4828024.1"/>
    <property type="molecule type" value="Genomic_DNA"/>
</dbReference>
<accession>A0A9Q0FC43</accession>
<comment type="caution">
    <text evidence="3">The sequence shown here is derived from an EMBL/GenBank/DDBJ whole genome shotgun (WGS) entry which is preliminary data.</text>
</comment>
<feature type="domain" description="DUF4283" evidence="2">
    <location>
        <begin position="100"/>
        <end position="183"/>
    </location>
</feature>
<dbReference type="InterPro" id="IPR025558">
    <property type="entry name" value="DUF4283"/>
</dbReference>
<evidence type="ECO:0000313" key="4">
    <source>
        <dbReference type="Proteomes" id="UP001141552"/>
    </source>
</evidence>
<dbReference type="Pfam" id="PF14111">
    <property type="entry name" value="DUF4283"/>
    <property type="match status" value="1"/>
</dbReference>
<dbReference type="OrthoDB" id="1096772at2759"/>
<dbReference type="PANTHER" id="PTHR31286">
    <property type="entry name" value="GLYCINE-RICH CELL WALL STRUCTURAL PROTEIN 1.8-LIKE"/>
    <property type="match status" value="1"/>
</dbReference>
<name>A0A9Q0FC43_9ROSI</name>
<evidence type="ECO:0000259" key="2">
    <source>
        <dbReference type="Pfam" id="PF14111"/>
    </source>
</evidence>
<reference evidence="3" key="1">
    <citation type="submission" date="2022-02" db="EMBL/GenBank/DDBJ databases">
        <authorList>
            <person name="Henning P.M."/>
            <person name="McCubbin A.G."/>
            <person name="Shore J.S."/>
        </authorList>
    </citation>
    <scope>NUCLEOTIDE SEQUENCE</scope>
    <source>
        <strain evidence="3">F60SS</strain>
        <tissue evidence="3">Leaves</tissue>
    </source>
</reference>
<evidence type="ECO:0000256" key="1">
    <source>
        <dbReference type="SAM" id="MobiDB-lite"/>
    </source>
</evidence>
<reference evidence="3" key="2">
    <citation type="journal article" date="2023" name="Plants (Basel)">
        <title>Annotation of the Turnera subulata (Passifloraceae) Draft Genome Reveals the S-Locus Evolved after the Divergence of Turneroideae from Passifloroideae in a Stepwise Manner.</title>
        <authorList>
            <person name="Henning P.M."/>
            <person name="Roalson E.H."/>
            <person name="Mir W."/>
            <person name="McCubbin A.G."/>
            <person name="Shore J.S."/>
        </authorList>
    </citation>
    <scope>NUCLEOTIDE SEQUENCE</scope>
    <source>
        <strain evidence="3">F60SS</strain>
    </source>
</reference>
<feature type="region of interest" description="Disordered" evidence="1">
    <location>
        <begin position="329"/>
        <end position="357"/>
    </location>
</feature>